<dbReference type="GO" id="GO:0008889">
    <property type="term" value="F:glycerophosphodiester phosphodiesterase activity"/>
    <property type="evidence" value="ECO:0007669"/>
    <property type="project" value="UniProtKB-EC"/>
</dbReference>
<gene>
    <name evidence="2" type="primary">glpQ_20</name>
    <name evidence="2" type="ORF">SDC9_156878</name>
</gene>
<sequence length="242" mass="26885">MSTKVWAHRGASAYAPENTIPAFRLAMEQGADGVELDVQLSSDGKLMVIHDEWVDRTSNGKGRVVDMSCQQHKKLDFSNGMQNFAFTRIPTLKEVYGLLRGSNLTVNVEIKYGEVEYPGIWDKLIQLEREMGMQGRVIYSSFNHYVLRKVRELDPDAEIGLLYSYALVDPWVYAGYLKADAIHPDYRVALGSPGLLEGCRNAGVAVHVWTVNDPDAAQLLAQANVNAIMTNSPDVALRAIGR</sequence>
<evidence type="ECO:0000259" key="1">
    <source>
        <dbReference type="PROSITE" id="PS51704"/>
    </source>
</evidence>
<dbReference type="SUPFAM" id="SSF51695">
    <property type="entry name" value="PLC-like phosphodiesterases"/>
    <property type="match status" value="1"/>
</dbReference>
<dbReference type="CDD" id="cd08563">
    <property type="entry name" value="GDPD_TtGDE_like"/>
    <property type="match status" value="1"/>
</dbReference>
<dbReference type="Pfam" id="PF03009">
    <property type="entry name" value="GDPD"/>
    <property type="match status" value="1"/>
</dbReference>
<dbReference type="PANTHER" id="PTHR46211:SF1">
    <property type="entry name" value="GLYCEROPHOSPHODIESTER PHOSPHODIESTERASE, CYTOPLASMIC"/>
    <property type="match status" value="1"/>
</dbReference>
<dbReference type="EMBL" id="VSSQ01055700">
    <property type="protein sequence ID" value="MPN09587.1"/>
    <property type="molecule type" value="Genomic_DNA"/>
</dbReference>
<feature type="domain" description="GP-PDE" evidence="1">
    <location>
        <begin position="3"/>
        <end position="240"/>
    </location>
</feature>
<dbReference type="GO" id="GO:0006629">
    <property type="term" value="P:lipid metabolic process"/>
    <property type="evidence" value="ECO:0007669"/>
    <property type="project" value="InterPro"/>
</dbReference>
<dbReference type="InterPro" id="IPR017946">
    <property type="entry name" value="PLC-like_Pdiesterase_TIM-brl"/>
</dbReference>
<organism evidence="2">
    <name type="scientific">bioreactor metagenome</name>
    <dbReference type="NCBI Taxonomy" id="1076179"/>
    <lineage>
        <taxon>unclassified sequences</taxon>
        <taxon>metagenomes</taxon>
        <taxon>ecological metagenomes</taxon>
    </lineage>
</organism>
<dbReference type="InterPro" id="IPR030395">
    <property type="entry name" value="GP_PDE_dom"/>
</dbReference>
<name>A0A645F5X0_9ZZZZ</name>
<dbReference type="Gene3D" id="3.20.20.190">
    <property type="entry name" value="Phosphatidylinositol (PI) phosphodiesterase"/>
    <property type="match status" value="1"/>
</dbReference>
<accession>A0A645F5X0</accession>
<dbReference type="AlphaFoldDB" id="A0A645F5X0"/>
<evidence type="ECO:0000313" key="2">
    <source>
        <dbReference type="EMBL" id="MPN09587.1"/>
    </source>
</evidence>
<proteinExistence type="predicted"/>
<reference evidence="2" key="1">
    <citation type="submission" date="2019-08" db="EMBL/GenBank/DDBJ databases">
        <authorList>
            <person name="Kucharzyk K."/>
            <person name="Murdoch R.W."/>
            <person name="Higgins S."/>
            <person name="Loffler F."/>
        </authorList>
    </citation>
    <scope>NUCLEOTIDE SEQUENCE</scope>
</reference>
<comment type="caution">
    <text evidence="2">The sequence shown here is derived from an EMBL/GenBank/DDBJ whole genome shotgun (WGS) entry which is preliminary data.</text>
</comment>
<dbReference type="PROSITE" id="PS51704">
    <property type="entry name" value="GP_PDE"/>
    <property type="match status" value="1"/>
</dbReference>
<keyword evidence="2" id="KW-0378">Hydrolase</keyword>
<dbReference type="EC" id="3.1.4.46" evidence="2"/>
<protein>
    <submittedName>
        <fullName evidence="2">Glycerophosphodiester phosphodiesterase</fullName>
        <ecNumber evidence="2">3.1.4.46</ecNumber>
    </submittedName>
</protein>
<dbReference type="PANTHER" id="PTHR46211">
    <property type="entry name" value="GLYCEROPHOSPHORYL DIESTER PHOSPHODIESTERASE"/>
    <property type="match status" value="1"/>
</dbReference>